<dbReference type="PANTHER" id="PTHR30081">
    <property type="entry name" value="PROTEIN-EXPORT MEMBRANE PROTEIN SEC"/>
    <property type="match status" value="1"/>
</dbReference>
<accession>A0A0H4T456</accession>
<keyword evidence="9" id="KW-0811">Translocation</keyword>
<dbReference type="GO" id="GO:0005886">
    <property type="term" value="C:plasma membrane"/>
    <property type="evidence" value="ECO:0007669"/>
    <property type="project" value="UniProtKB-SubCell"/>
</dbReference>
<feature type="transmembrane region" description="Helical" evidence="11">
    <location>
        <begin position="270"/>
        <end position="295"/>
    </location>
</feature>
<dbReference type="InterPro" id="IPR022645">
    <property type="entry name" value="SecD/SecF_bac"/>
</dbReference>
<dbReference type="Gene3D" id="1.20.1640.10">
    <property type="entry name" value="Multidrug efflux transporter AcrB transmembrane domain"/>
    <property type="match status" value="1"/>
</dbReference>
<sequence>MMDFLLKHSKAILITSTVLVIVSVISVIAFGFNLGIDFTSGSLWQVRMTGVETSDLRNFFAEEFGIEELNIAIDQSENIYALTLREITEHERQEILTAMKERFGEVEDLDFSTISPSISSELKGKAYTAIALVMVGISLFIAFAFRKVSEPIKSWKYGVITLITLIHDVVIPAGVFVYLGKFAEVGIDINFIVAMLFVMGFSVHDTIVVFDRIRENLLIVKEEKKRQPLQEIVNRSIKETVARSINTSLTLVLILITLFFFGPISTKMFVFAILIGTIAGTYSSIFFASPLLVFAERFSRNPHGQFKS</sequence>
<evidence type="ECO:0000256" key="6">
    <source>
        <dbReference type="ARBA" id="ARBA00022692"/>
    </source>
</evidence>
<evidence type="ECO:0000256" key="2">
    <source>
        <dbReference type="ARBA" id="ARBA00015792"/>
    </source>
</evidence>
<evidence type="ECO:0000256" key="7">
    <source>
        <dbReference type="ARBA" id="ARBA00022927"/>
    </source>
</evidence>
<proteinExistence type="predicted"/>
<dbReference type="PANTHER" id="PTHR30081:SF8">
    <property type="entry name" value="PROTEIN TRANSLOCASE SUBUNIT SECF"/>
    <property type="match status" value="1"/>
</dbReference>
<evidence type="ECO:0000256" key="9">
    <source>
        <dbReference type="ARBA" id="ARBA00023010"/>
    </source>
</evidence>
<name>A0A0H4T456_9BACT</name>
<keyword evidence="3" id="KW-0813">Transport</keyword>
<dbReference type="InterPro" id="IPR022813">
    <property type="entry name" value="SecD/SecF_arch_bac"/>
</dbReference>
<dbReference type="AlphaFoldDB" id="A0A0H4T456"/>
<dbReference type="Pfam" id="PF02355">
    <property type="entry name" value="SecD_SecF_C"/>
    <property type="match status" value="1"/>
</dbReference>
<feature type="transmembrane region" description="Helical" evidence="11">
    <location>
        <begin position="191"/>
        <end position="210"/>
    </location>
</feature>
<feature type="transmembrane region" description="Helical" evidence="11">
    <location>
        <begin position="12"/>
        <end position="36"/>
    </location>
</feature>
<dbReference type="SUPFAM" id="SSF82866">
    <property type="entry name" value="Multidrug efflux transporter AcrB transmembrane domain"/>
    <property type="match status" value="1"/>
</dbReference>
<evidence type="ECO:0000256" key="8">
    <source>
        <dbReference type="ARBA" id="ARBA00022989"/>
    </source>
</evidence>
<dbReference type="GO" id="GO:0015450">
    <property type="term" value="F:protein-transporting ATPase activity"/>
    <property type="evidence" value="ECO:0007669"/>
    <property type="project" value="InterPro"/>
</dbReference>
<keyword evidence="6 11" id="KW-0812">Transmembrane</keyword>
<evidence type="ECO:0000259" key="12">
    <source>
        <dbReference type="PROSITE" id="PS50156"/>
    </source>
</evidence>
<keyword evidence="10 11" id="KW-0472">Membrane</keyword>
<dbReference type="EMBL" id="KT007000">
    <property type="protein sequence ID" value="AKQ02443.1"/>
    <property type="molecule type" value="Genomic_DNA"/>
</dbReference>
<organism evidence="13">
    <name type="scientific">uncultured Parcubacteria bacterium Rifle_16ft_4_minimus_37647</name>
    <dbReference type="NCBI Taxonomy" id="1665140"/>
    <lineage>
        <taxon>Bacteria</taxon>
        <taxon>Candidatus Parcubacteria</taxon>
        <taxon>environmental samples</taxon>
    </lineage>
</organism>
<evidence type="ECO:0000313" key="13">
    <source>
        <dbReference type="EMBL" id="AKQ02443.1"/>
    </source>
</evidence>
<keyword evidence="5" id="KW-0997">Cell inner membrane</keyword>
<feature type="transmembrane region" description="Helical" evidence="11">
    <location>
        <begin position="245"/>
        <end position="264"/>
    </location>
</feature>
<keyword evidence="8 11" id="KW-1133">Transmembrane helix</keyword>
<dbReference type="InterPro" id="IPR000731">
    <property type="entry name" value="SSD"/>
</dbReference>
<dbReference type="NCBIfam" id="TIGR00966">
    <property type="entry name" value="transloc_SecF"/>
    <property type="match status" value="1"/>
</dbReference>
<dbReference type="GO" id="GO:0006886">
    <property type="term" value="P:intracellular protein transport"/>
    <property type="evidence" value="ECO:0007669"/>
    <property type="project" value="InterPro"/>
</dbReference>
<keyword evidence="4" id="KW-1003">Cell membrane</keyword>
<dbReference type="InterPro" id="IPR022646">
    <property type="entry name" value="SecD/SecF_CS"/>
</dbReference>
<keyword evidence="7" id="KW-0653">Protein transport</keyword>
<evidence type="ECO:0000256" key="5">
    <source>
        <dbReference type="ARBA" id="ARBA00022519"/>
    </source>
</evidence>
<feature type="domain" description="SSD" evidence="12">
    <location>
        <begin position="126"/>
        <end position="294"/>
    </location>
</feature>
<feature type="transmembrane region" description="Helical" evidence="11">
    <location>
        <begin position="157"/>
        <end position="179"/>
    </location>
</feature>
<reference evidence="13" key="1">
    <citation type="journal article" date="2015" name="ISME J.">
        <title>Aquifer environment selects for microbial species cohorts in sediment and groundwater.</title>
        <authorList>
            <person name="Hug L.A."/>
            <person name="Thomas B.C."/>
            <person name="Brown C.T."/>
            <person name="Frischkorn K.R."/>
            <person name="Williams K.H."/>
            <person name="Tringe S.G."/>
            <person name="Banfield J.F."/>
        </authorList>
    </citation>
    <scope>NUCLEOTIDE SEQUENCE</scope>
</reference>
<dbReference type="InterPro" id="IPR005665">
    <property type="entry name" value="SecF_bac"/>
</dbReference>
<evidence type="ECO:0000256" key="10">
    <source>
        <dbReference type="ARBA" id="ARBA00023136"/>
    </source>
</evidence>
<comment type="subcellular location">
    <subcellularLocation>
        <location evidence="1">Cell membrane</location>
        <topology evidence="1">Multi-pass membrane protein</topology>
    </subcellularLocation>
</comment>
<evidence type="ECO:0000256" key="1">
    <source>
        <dbReference type="ARBA" id="ARBA00004651"/>
    </source>
</evidence>
<dbReference type="InterPro" id="IPR048634">
    <property type="entry name" value="SecD_SecF_C"/>
</dbReference>
<dbReference type="PROSITE" id="PS50156">
    <property type="entry name" value="SSD"/>
    <property type="match status" value="1"/>
</dbReference>
<evidence type="ECO:0000256" key="4">
    <source>
        <dbReference type="ARBA" id="ARBA00022475"/>
    </source>
</evidence>
<evidence type="ECO:0000256" key="3">
    <source>
        <dbReference type="ARBA" id="ARBA00022448"/>
    </source>
</evidence>
<evidence type="ECO:0000256" key="11">
    <source>
        <dbReference type="SAM" id="Phobius"/>
    </source>
</evidence>
<feature type="transmembrane region" description="Helical" evidence="11">
    <location>
        <begin position="126"/>
        <end position="145"/>
    </location>
</feature>
<dbReference type="PRINTS" id="PR01755">
    <property type="entry name" value="SECFTRNLCASE"/>
</dbReference>
<protein>
    <recommendedName>
        <fullName evidence="2">Protein translocase subunit SecF</fullName>
    </recommendedName>
</protein>
<dbReference type="Pfam" id="PF07549">
    <property type="entry name" value="Sec_GG"/>
    <property type="match status" value="1"/>
</dbReference>